<keyword evidence="3" id="KW-1185">Reference proteome</keyword>
<organism evidence="2 3">
    <name type="scientific">Pleurotus eryngii</name>
    <name type="common">Boletus of the steppes</name>
    <dbReference type="NCBI Taxonomy" id="5323"/>
    <lineage>
        <taxon>Eukaryota</taxon>
        <taxon>Fungi</taxon>
        <taxon>Dikarya</taxon>
        <taxon>Basidiomycota</taxon>
        <taxon>Agaricomycotina</taxon>
        <taxon>Agaricomycetes</taxon>
        <taxon>Agaricomycetidae</taxon>
        <taxon>Agaricales</taxon>
        <taxon>Pleurotineae</taxon>
        <taxon>Pleurotaceae</taxon>
        <taxon>Pleurotus</taxon>
    </lineage>
</organism>
<feature type="region of interest" description="Disordered" evidence="1">
    <location>
        <begin position="185"/>
        <end position="209"/>
    </location>
</feature>
<dbReference type="EMBL" id="MU154624">
    <property type="protein sequence ID" value="KAF9491209.1"/>
    <property type="molecule type" value="Genomic_DNA"/>
</dbReference>
<accession>A0A9P5ZNS7</accession>
<evidence type="ECO:0000256" key="1">
    <source>
        <dbReference type="SAM" id="MobiDB-lite"/>
    </source>
</evidence>
<reference evidence="2" key="1">
    <citation type="submission" date="2020-11" db="EMBL/GenBank/DDBJ databases">
        <authorList>
            <consortium name="DOE Joint Genome Institute"/>
            <person name="Ahrendt S."/>
            <person name="Riley R."/>
            <person name="Andreopoulos W."/>
            <person name="Labutti K."/>
            <person name="Pangilinan J."/>
            <person name="Ruiz-Duenas F.J."/>
            <person name="Barrasa J.M."/>
            <person name="Sanchez-Garcia M."/>
            <person name="Camarero S."/>
            <person name="Miyauchi S."/>
            <person name="Serrano A."/>
            <person name="Linde D."/>
            <person name="Babiker R."/>
            <person name="Drula E."/>
            <person name="Ayuso-Fernandez I."/>
            <person name="Pacheco R."/>
            <person name="Padilla G."/>
            <person name="Ferreira P."/>
            <person name="Barriuso J."/>
            <person name="Kellner H."/>
            <person name="Castanera R."/>
            <person name="Alfaro M."/>
            <person name="Ramirez L."/>
            <person name="Pisabarro A.G."/>
            <person name="Kuo A."/>
            <person name="Tritt A."/>
            <person name="Lipzen A."/>
            <person name="He G."/>
            <person name="Yan M."/>
            <person name="Ng V."/>
            <person name="Cullen D."/>
            <person name="Martin F."/>
            <person name="Rosso M.-N."/>
            <person name="Henrissat B."/>
            <person name="Hibbett D."/>
            <person name="Martinez A.T."/>
            <person name="Grigoriev I.V."/>
        </authorList>
    </citation>
    <scope>NUCLEOTIDE SEQUENCE</scope>
    <source>
        <strain evidence="2">ATCC 90797</strain>
    </source>
</reference>
<protein>
    <submittedName>
        <fullName evidence="2">Uncharacterized protein</fullName>
    </submittedName>
</protein>
<comment type="caution">
    <text evidence="2">The sequence shown here is derived from an EMBL/GenBank/DDBJ whole genome shotgun (WGS) entry which is preliminary data.</text>
</comment>
<dbReference type="AlphaFoldDB" id="A0A9P5ZNS7"/>
<evidence type="ECO:0000313" key="2">
    <source>
        <dbReference type="EMBL" id="KAF9491209.1"/>
    </source>
</evidence>
<dbReference type="Proteomes" id="UP000807025">
    <property type="component" value="Unassembled WGS sequence"/>
</dbReference>
<evidence type="ECO:0000313" key="3">
    <source>
        <dbReference type="Proteomes" id="UP000807025"/>
    </source>
</evidence>
<name>A0A9P5ZNS7_PLEER</name>
<proteinExistence type="predicted"/>
<sequence length="209" mass="22780">MADDPPPFAVKKVDRALADLVVDILLVPVSADKTFATPPPSLAVMLRRQFSLRDNPQYVETLTSNSSALRLIMLDPVPNTGPCMPPSPPPHVLALCLSLSPATRTLAHSLHRLIVWSSSAQWSTSAPTATPNTPHSKSYNLYSTQNTSLTSRGRLYAALDGVIRRVLLARPTLAERLRIGFVDGATGPRGELARRRHRHRKSGSGSETY</sequence>
<gene>
    <name evidence="2" type="ORF">BDN71DRAFT_1592414</name>
</gene>